<feature type="region of interest" description="Disordered" evidence="1">
    <location>
        <begin position="342"/>
        <end position="361"/>
    </location>
</feature>
<sequence length="384" mass="42270">MLDGTSRMGQPLPDWSSESRVSTVCCCSSDKAVGWDDGSHGLSGQWSGGDLTTPGLRPPPLFRALGLRGASSASLPPHRRLRSMFQRPRAVLPDSSHQGVSSWKDSSRKLFTFGDAHVSSADCNKSHSNSAVDTCKSGPLESSTAACDRVAKKRVLLRTCSHPEVLRSDEGKERETRSLSLTGMKLEVPPQCPPVSAPSRGRGRRSSSVFPESWTEHSGWRRERPQAERKRRSRGRPWDTHKSAAASVEPEGHQEAGLCQWLQSLGFAEDERSPPTRRIAFGGELQRSHFEKRLAGHRGGTTETGTQQTHQRRDRRPHFLPPIPQSTSSSCSSSLLNVPLLLPENSPPPSRCVSPESPCSPLPVPLLTHIPLPPRKRRDFKTLF</sequence>
<organism evidence="2 3">
    <name type="scientific">Alosa alosa</name>
    <name type="common">allis shad</name>
    <dbReference type="NCBI Taxonomy" id="278164"/>
    <lineage>
        <taxon>Eukaryota</taxon>
        <taxon>Metazoa</taxon>
        <taxon>Chordata</taxon>
        <taxon>Craniata</taxon>
        <taxon>Vertebrata</taxon>
        <taxon>Euteleostomi</taxon>
        <taxon>Actinopterygii</taxon>
        <taxon>Neopterygii</taxon>
        <taxon>Teleostei</taxon>
        <taxon>Clupei</taxon>
        <taxon>Clupeiformes</taxon>
        <taxon>Clupeoidei</taxon>
        <taxon>Clupeidae</taxon>
        <taxon>Alosa</taxon>
    </lineage>
</organism>
<feature type="region of interest" description="Disordered" evidence="1">
    <location>
        <begin position="167"/>
        <end position="254"/>
    </location>
</feature>
<evidence type="ECO:0000256" key="1">
    <source>
        <dbReference type="SAM" id="MobiDB-lite"/>
    </source>
</evidence>
<protein>
    <submittedName>
        <fullName evidence="2">Uncharacterized protein</fullName>
    </submittedName>
</protein>
<comment type="caution">
    <text evidence="2">The sequence shown here is derived from an EMBL/GenBank/DDBJ whole genome shotgun (WGS) entry which is preliminary data.</text>
</comment>
<evidence type="ECO:0000313" key="3">
    <source>
        <dbReference type="Proteomes" id="UP000823561"/>
    </source>
</evidence>
<reference evidence="2" key="1">
    <citation type="submission" date="2020-10" db="EMBL/GenBank/DDBJ databases">
        <title>Chromosome-scale genome assembly of the Allis shad, Alosa alosa.</title>
        <authorList>
            <person name="Margot Z."/>
            <person name="Christophe K."/>
            <person name="Cabau C."/>
            <person name="Louis A."/>
            <person name="Berthelot C."/>
            <person name="Parey E."/>
            <person name="Roest Crollius H."/>
            <person name="Montfort J."/>
            <person name="Robinson-Rechavi M."/>
            <person name="Bucao C."/>
            <person name="Bouchez O."/>
            <person name="Gislard M."/>
            <person name="Lluch J."/>
            <person name="Milhes M."/>
            <person name="Lampietro C."/>
            <person name="Lopez Roques C."/>
            <person name="Donnadieu C."/>
            <person name="Braasch I."/>
            <person name="Desvignes T."/>
            <person name="Postlethwait J."/>
            <person name="Bobe J."/>
            <person name="Guiguen Y."/>
        </authorList>
    </citation>
    <scope>NUCLEOTIDE SEQUENCE</scope>
    <source>
        <strain evidence="2">M-15738</strain>
        <tissue evidence="2">Blood</tissue>
    </source>
</reference>
<feature type="region of interest" description="Disordered" evidence="1">
    <location>
        <begin position="122"/>
        <end position="141"/>
    </location>
</feature>
<dbReference type="AlphaFoldDB" id="A0AAV6H1Z5"/>
<keyword evidence="3" id="KW-1185">Reference proteome</keyword>
<feature type="compositionally biased region" description="Basic and acidic residues" evidence="1">
    <location>
        <begin position="167"/>
        <end position="177"/>
    </location>
</feature>
<feature type="compositionally biased region" description="Basic and acidic residues" evidence="1">
    <location>
        <begin position="214"/>
        <end position="228"/>
    </location>
</feature>
<evidence type="ECO:0000313" key="2">
    <source>
        <dbReference type="EMBL" id="KAG5279771.1"/>
    </source>
</evidence>
<accession>A0AAV6H1Z5</accession>
<feature type="region of interest" description="Disordered" evidence="1">
    <location>
        <begin position="292"/>
        <end position="331"/>
    </location>
</feature>
<dbReference type="Proteomes" id="UP000823561">
    <property type="component" value="Chromosome 6"/>
</dbReference>
<feature type="compositionally biased region" description="Polar residues" evidence="1">
    <location>
        <begin position="122"/>
        <end position="132"/>
    </location>
</feature>
<gene>
    <name evidence="2" type="ORF">AALO_G00081410</name>
</gene>
<proteinExistence type="predicted"/>
<name>A0AAV6H1Z5_9TELE</name>
<dbReference type="EMBL" id="JADWDJ010000006">
    <property type="protein sequence ID" value="KAG5279771.1"/>
    <property type="molecule type" value="Genomic_DNA"/>
</dbReference>